<organism evidence="2 3">
    <name type="scientific">Devosia nitrariae</name>
    <dbReference type="NCBI Taxonomy" id="2071872"/>
    <lineage>
        <taxon>Bacteria</taxon>
        <taxon>Pseudomonadati</taxon>
        <taxon>Pseudomonadota</taxon>
        <taxon>Alphaproteobacteria</taxon>
        <taxon>Hyphomicrobiales</taxon>
        <taxon>Devosiaceae</taxon>
        <taxon>Devosia</taxon>
    </lineage>
</organism>
<feature type="region of interest" description="Disordered" evidence="1">
    <location>
        <begin position="18"/>
        <end position="41"/>
    </location>
</feature>
<reference evidence="3" key="1">
    <citation type="journal article" date="2019" name="Int. J. Syst. Evol. Microbiol.">
        <title>The Global Catalogue of Microorganisms (GCM) 10K type strain sequencing project: providing services to taxonomists for standard genome sequencing and annotation.</title>
        <authorList>
            <consortium name="The Broad Institute Genomics Platform"/>
            <consortium name="The Broad Institute Genome Sequencing Center for Infectious Disease"/>
            <person name="Wu L."/>
            <person name="Ma J."/>
        </authorList>
    </citation>
    <scope>NUCLEOTIDE SEQUENCE [LARGE SCALE GENOMIC DNA]</scope>
    <source>
        <strain evidence="3">NBRC 112416</strain>
    </source>
</reference>
<keyword evidence="3" id="KW-1185">Reference proteome</keyword>
<dbReference type="EMBL" id="BSNS01000004">
    <property type="protein sequence ID" value="GLQ53592.1"/>
    <property type="molecule type" value="Genomic_DNA"/>
</dbReference>
<dbReference type="RefSeq" id="WP_284339038.1">
    <property type="nucleotide sequence ID" value="NZ_BSNS01000004.1"/>
</dbReference>
<accession>A0ABQ5W0T5</accession>
<protein>
    <submittedName>
        <fullName evidence="2">Uncharacterized protein</fullName>
    </submittedName>
</protein>
<proteinExistence type="predicted"/>
<evidence type="ECO:0000313" key="3">
    <source>
        <dbReference type="Proteomes" id="UP001156691"/>
    </source>
</evidence>
<sequence length="114" mass="12292">MSANLRFFQSMIRAERARVKRRPGRAAATPKPGAGQQVQDPEIGLGSVPEIVKTTGFPAIHKAIGGIDVTVVSSRIVVDWPDPDVEQAEVTSVGRRRPIGPGALANTVDFWSEF</sequence>
<gene>
    <name evidence="2" type="ORF">GCM10010862_08510</name>
</gene>
<dbReference type="Proteomes" id="UP001156691">
    <property type="component" value="Unassembled WGS sequence"/>
</dbReference>
<evidence type="ECO:0000313" key="2">
    <source>
        <dbReference type="EMBL" id="GLQ53592.1"/>
    </source>
</evidence>
<evidence type="ECO:0000256" key="1">
    <source>
        <dbReference type="SAM" id="MobiDB-lite"/>
    </source>
</evidence>
<name>A0ABQ5W0T5_9HYPH</name>
<comment type="caution">
    <text evidence="2">The sequence shown here is derived from an EMBL/GenBank/DDBJ whole genome shotgun (WGS) entry which is preliminary data.</text>
</comment>